<dbReference type="EMBL" id="CABEEZ010000093">
    <property type="protein sequence ID" value="VTR37103.1"/>
    <property type="molecule type" value="Genomic_DNA"/>
</dbReference>
<keyword evidence="1" id="KW-0175">Coiled coil</keyword>
<organism evidence="3">
    <name type="scientific">Serratia fonticola</name>
    <dbReference type="NCBI Taxonomy" id="47917"/>
    <lineage>
        <taxon>Bacteria</taxon>
        <taxon>Pseudomonadati</taxon>
        <taxon>Pseudomonadota</taxon>
        <taxon>Gammaproteobacteria</taxon>
        <taxon>Enterobacterales</taxon>
        <taxon>Yersiniaceae</taxon>
        <taxon>Serratia</taxon>
    </lineage>
</organism>
<feature type="coiled-coil region" evidence="1">
    <location>
        <begin position="56"/>
        <end position="83"/>
    </location>
</feature>
<accession>A0A4U9UV54</accession>
<reference evidence="3" key="1">
    <citation type="submission" date="2019-05" db="EMBL/GenBank/DDBJ databases">
        <authorList>
            <consortium name="Pathogen Informatics"/>
        </authorList>
    </citation>
    <scope>NUCLEOTIDE SEQUENCE [LARGE SCALE GENOMIC DNA]</scope>
    <source>
        <strain evidence="3">NCTC12965</strain>
    </source>
</reference>
<evidence type="ECO:0000256" key="2">
    <source>
        <dbReference type="SAM" id="MobiDB-lite"/>
    </source>
</evidence>
<proteinExistence type="predicted"/>
<sequence length="143" mass="15658">MPALLQFAEQYQQQRQQPVIAAPTSTEKIARAENDHPTEKAALTGFPYRGNMSATSVQSRQQLAHQRLELEALRQEVTVLRAEKTAFPAVMAPNSLPELHLLQRWVAGLSEAWRGSPGCATQRRPASSGDTADRKGATNRGGP</sequence>
<protein>
    <submittedName>
        <fullName evidence="3">Uncharacterized protein</fullName>
    </submittedName>
</protein>
<feature type="region of interest" description="Disordered" evidence="2">
    <location>
        <begin position="114"/>
        <end position="143"/>
    </location>
</feature>
<name>A0A4U9UV54_SERFO</name>
<evidence type="ECO:0000256" key="1">
    <source>
        <dbReference type="SAM" id="Coils"/>
    </source>
</evidence>
<evidence type="ECO:0000313" key="3">
    <source>
        <dbReference type="EMBL" id="VTR37103.1"/>
    </source>
</evidence>
<gene>
    <name evidence="3" type="ORF">NCTC12965_04022</name>
</gene>
<dbReference type="AlphaFoldDB" id="A0A4U9UV54"/>